<dbReference type="RefSeq" id="XP_047840323.1">
    <property type="nucleotide sequence ID" value="XM_047984349.1"/>
</dbReference>
<protein>
    <submittedName>
        <fullName evidence="2">Uncharacterized protein</fullName>
    </submittedName>
</protein>
<dbReference type="AlphaFoldDB" id="A0A9Q8QCQ5"/>
<dbReference type="Proteomes" id="UP000829364">
    <property type="component" value="Chromosome 2"/>
</dbReference>
<gene>
    <name evidence="2" type="ORF">JDV02_003238</name>
</gene>
<feature type="region of interest" description="Disordered" evidence="1">
    <location>
        <begin position="157"/>
        <end position="177"/>
    </location>
</feature>
<organism evidence="2 3">
    <name type="scientific">Purpureocillium takamizusanense</name>
    <dbReference type="NCBI Taxonomy" id="2060973"/>
    <lineage>
        <taxon>Eukaryota</taxon>
        <taxon>Fungi</taxon>
        <taxon>Dikarya</taxon>
        <taxon>Ascomycota</taxon>
        <taxon>Pezizomycotina</taxon>
        <taxon>Sordariomycetes</taxon>
        <taxon>Hypocreomycetidae</taxon>
        <taxon>Hypocreales</taxon>
        <taxon>Ophiocordycipitaceae</taxon>
        <taxon>Purpureocillium</taxon>
    </lineage>
</organism>
<sequence>MIPSYSASMAGHPPREKLLLLLLPARRSVPSPFPGATNRQHLARQARRGREFAYVAQTRKALMNGNKPGPQLVQSIRASMARGSVVESCLPKPGNRGAVQQAPWGPADTPGPLLEALPSSCRKWAASHQTDTDALSLSSWGRLVCRLQRAARCCLPRSPPPGAGFPPPALKSNTDLT</sequence>
<proteinExistence type="predicted"/>
<name>A0A9Q8QCQ5_9HYPO</name>
<evidence type="ECO:0000313" key="3">
    <source>
        <dbReference type="Proteomes" id="UP000829364"/>
    </source>
</evidence>
<accession>A0A9Q8QCQ5</accession>
<reference evidence="2" key="1">
    <citation type="submission" date="2021-11" db="EMBL/GenBank/DDBJ databases">
        <title>Purpureocillium_takamizusanense_genome.</title>
        <authorList>
            <person name="Nguyen N.-H."/>
        </authorList>
    </citation>
    <scope>NUCLEOTIDE SEQUENCE</scope>
    <source>
        <strain evidence="2">PT3</strain>
    </source>
</reference>
<keyword evidence="3" id="KW-1185">Reference proteome</keyword>
<dbReference type="GeneID" id="72065198"/>
<dbReference type="KEGG" id="ptkz:JDV02_003238"/>
<evidence type="ECO:0000256" key="1">
    <source>
        <dbReference type="SAM" id="MobiDB-lite"/>
    </source>
</evidence>
<dbReference type="EMBL" id="CP086355">
    <property type="protein sequence ID" value="UNI16842.1"/>
    <property type="molecule type" value="Genomic_DNA"/>
</dbReference>
<evidence type="ECO:0000313" key="2">
    <source>
        <dbReference type="EMBL" id="UNI16842.1"/>
    </source>
</evidence>
<feature type="compositionally biased region" description="Pro residues" evidence="1">
    <location>
        <begin position="157"/>
        <end position="169"/>
    </location>
</feature>